<dbReference type="RefSeq" id="WP_339587898.1">
    <property type="nucleotide sequence ID" value="NZ_JBBHJZ010000003.1"/>
</dbReference>
<organism evidence="2 3">
    <name type="scientific">Novosphingobium anseongense</name>
    <dbReference type="NCBI Taxonomy" id="3133436"/>
    <lineage>
        <taxon>Bacteria</taxon>
        <taxon>Pseudomonadati</taxon>
        <taxon>Pseudomonadota</taxon>
        <taxon>Alphaproteobacteria</taxon>
        <taxon>Sphingomonadales</taxon>
        <taxon>Sphingomonadaceae</taxon>
        <taxon>Novosphingobium</taxon>
    </lineage>
</organism>
<keyword evidence="3" id="KW-1185">Reference proteome</keyword>
<dbReference type="PANTHER" id="PTHR34846">
    <property type="entry name" value="4-CARBOXYMUCONOLACTONE DECARBOXYLASE FAMILY PROTEIN (AFU_ORTHOLOGUE AFUA_6G11590)"/>
    <property type="match status" value="1"/>
</dbReference>
<dbReference type="Proteomes" id="UP001361239">
    <property type="component" value="Unassembled WGS sequence"/>
</dbReference>
<evidence type="ECO:0000313" key="3">
    <source>
        <dbReference type="Proteomes" id="UP001361239"/>
    </source>
</evidence>
<evidence type="ECO:0000313" key="2">
    <source>
        <dbReference type="EMBL" id="MEJ5977951.1"/>
    </source>
</evidence>
<protein>
    <submittedName>
        <fullName evidence="2">Carboxymuconolactone decarboxylase family protein</fullName>
    </submittedName>
</protein>
<accession>A0ABU8RXY2</accession>
<evidence type="ECO:0000259" key="1">
    <source>
        <dbReference type="Pfam" id="PF02627"/>
    </source>
</evidence>
<dbReference type="PANTHER" id="PTHR34846:SF5">
    <property type="entry name" value="CARBOXYMUCONOLACTONE DECARBOXYLASE-LIKE DOMAIN-CONTAINING PROTEIN"/>
    <property type="match status" value="1"/>
</dbReference>
<reference evidence="2 3" key="1">
    <citation type="submission" date="2024-03" db="EMBL/GenBank/DDBJ databases">
        <authorList>
            <person name="Jo J.-H."/>
        </authorList>
    </citation>
    <scope>NUCLEOTIDE SEQUENCE [LARGE SCALE GENOMIC DNA]</scope>
    <source>
        <strain evidence="2 3">PS1R-30</strain>
    </source>
</reference>
<sequence length="212" mass="23605">MGEELKRRIGNLPREEWTDAAREVFAFWGEPDAWENGSKTNMSMVLANHPPLANAYHTFGKHLLLASTIAVRPRELIVLRAAWLQKSAYEWHYHVGYGLKAGLTMDEIAAVRDGWQSPVWDGKDEDRAVLRAVDELIQTSRMSDETYAALAAHFGKEQLMDFVFTVGNYVMLGWAIATFGVPVEDGVDPIGFDLKTRSGAAPGEKSRPLEAG</sequence>
<gene>
    <name evidence="2" type="ORF">WG901_14975</name>
</gene>
<dbReference type="Pfam" id="PF02627">
    <property type="entry name" value="CMD"/>
    <property type="match status" value="1"/>
</dbReference>
<dbReference type="InterPro" id="IPR003779">
    <property type="entry name" value="CMD-like"/>
</dbReference>
<comment type="caution">
    <text evidence="2">The sequence shown here is derived from an EMBL/GenBank/DDBJ whole genome shotgun (WGS) entry which is preliminary data.</text>
</comment>
<proteinExistence type="predicted"/>
<name>A0ABU8RXY2_9SPHN</name>
<dbReference type="SUPFAM" id="SSF69118">
    <property type="entry name" value="AhpD-like"/>
    <property type="match status" value="1"/>
</dbReference>
<feature type="domain" description="Carboxymuconolactone decarboxylase-like" evidence="1">
    <location>
        <begin position="50"/>
        <end position="117"/>
    </location>
</feature>
<dbReference type="InterPro" id="IPR029032">
    <property type="entry name" value="AhpD-like"/>
</dbReference>
<dbReference type="Gene3D" id="1.20.1290.10">
    <property type="entry name" value="AhpD-like"/>
    <property type="match status" value="1"/>
</dbReference>
<dbReference type="EMBL" id="JBBHJZ010000003">
    <property type="protein sequence ID" value="MEJ5977951.1"/>
    <property type="molecule type" value="Genomic_DNA"/>
</dbReference>